<sequence>MGYILPIENYQYQQYQNRVTQPQRDPYPIERLYPAQLDMAYEKQSTNEDDYITDSDKPEKKKQRLAMTNHTTSSAEKVYAEMTGIGRTINKTV</sequence>
<dbReference type="RefSeq" id="WP_117153210.1">
    <property type="nucleotide sequence ID" value="NZ_BMLG01000002.1"/>
</dbReference>
<dbReference type="EMBL" id="BMLG01000002">
    <property type="protein sequence ID" value="GGM24628.1"/>
    <property type="molecule type" value="Genomic_DNA"/>
</dbReference>
<keyword evidence="3" id="KW-1185">Reference proteome</keyword>
<accession>A0A917TIZ9</accession>
<name>A0A917TIZ9_9BACI</name>
<proteinExistence type="predicted"/>
<organism evidence="2 3">
    <name type="scientific">Paraliobacillus quinghaiensis</name>
    <dbReference type="NCBI Taxonomy" id="470815"/>
    <lineage>
        <taxon>Bacteria</taxon>
        <taxon>Bacillati</taxon>
        <taxon>Bacillota</taxon>
        <taxon>Bacilli</taxon>
        <taxon>Bacillales</taxon>
        <taxon>Bacillaceae</taxon>
        <taxon>Paraliobacillus</taxon>
    </lineage>
</organism>
<dbReference type="AlphaFoldDB" id="A0A917TIZ9"/>
<comment type="caution">
    <text evidence="2">The sequence shown here is derived from an EMBL/GenBank/DDBJ whole genome shotgun (WGS) entry which is preliminary data.</text>
</comment>
<protein>
    <submittedName>
        <fullName evidence="2">Uncharacterized protein</fullName>
    </submittedName>
</protein>
<dbReference type="OrthoDB" id="2706316at2"/>
<evidence type="ECO:0000256" key="1">
    <source>
        <dbReference type="SAM" id="MobiDB-lite"/>
    </source>
</evidence>
<reference evidence="2" key="1">
    <citation type="journal article" date="2014" name="Int. J. Syst. Evol. Microbiol.">
        <title>Complete genome sequence of Corynebacterium casei LMG S-19264T (=DSM 44701T), isolated from a smear-ripened cheese.</title>
        <authorList>
            <consortium name="US DOE Joint Genome Institute (JGI-PGF)"/>
            <person name="Walter F."/>
            <person name="Albersmeier A."/>
            <person name="Kalinowski J."/>
            <person name="Ruckert C."/>
        </authorList>
    </citation>
    <scope>NUCLEOTIDE SEQUENCE</scope>
    <source>
        <strain evidence="2">CGMCC 1.6333</strain>
    </source>
</reference>
<evidence type="ECO:0000313" key="2">
    <source>
        <dbReference type="EMBL" id="GGM24628.1"/>
    </source>
</evidence>
<gene>
    <name evidence="2" type="ORF">GCM10011351_07960</name>
</gene>
<evidence type="ECO:0000313" key="3">
    <source>
        <dbReference type="Proteomes" id="UP000618460"/>
    </source>
</evidence>
<dbReference type="Proteomes" id="UP000618460">
    <property type="component" value="Unassembled WGS sequence"/>
</dbReference>
<reference evidence="2" key="2">
    <citation type="submission" date="2020-09" db="EMBL/GenBank/DDBJ databases">
        <authorList>
            <person name="Sun Q."/>
            <person name="Zhou Y."/>
        </authorList>
    </citation>
    <scope>NUCLEOTIDE SEQUENCE</scope>
    <source>
        <strain evidence="2">CGMCC 1.6333</strain>
    </source>
</reference>
<feature type="region of interest" description="Disordered" evidence="1">
    <location>
        <begin position="44"/>
        <end position="73"/>
    </location>
</feature>